<proteinExistence type="predicted"/>
<feature type="compositionally biased region" description="Basic and acidic residues" evidence="1">
    <location>
        <begin position="53"/>
        <end position="62"/>
    </location>
</feature>
<organism evidence="2 3">
    <name type="scientific">Pacificimonas flava</name>
    <dbReference type="NCBI Taxonomy" id="1234595"/>
    <lineage>
        <taxon>Bacteria</taxon>
        <taxon>Pseudomonadati</taxon>
        <taxon>Pseudomonadota</taxon>
        <taxon>Alphaproteobacteria</taxon>
        <taxon>Sphingomonadales</taxon>
        <taxon>Sphingosinicellaceae</taxon>
        <taxon>Pacificimonas</taxon>
    </lineage>
</organism>
<reference evidence="2 3" key="1">
    <citation type="journal article" date="2013" name="Genome Announc.">
        <title>Draft Genome Sequence of Strain JLT2015T, Belonging to the Family Sphingomonadaceae of the Alphaproteobacteria.</title>
        <authorList>
            <person name="Tang K."/>
            <person name="Liu K."/>
            <person name="Li S."/>
            <person name="Jiao N."/>
        </authorList>
    </citation>
    <scope>NUCLEOTIDE SEQUENCE [LARGE SCALE GENOMIC DNA]</scope>
    <source>
        <strain evidence="2 3">JLT2015</strain>
    </source>
</reference>
<protein>
    <submittedName>
        <fullName evidence="2">Uncharacterized protein</fullName>
    </submittedName>
</protein>
<accession>M2TNV9</accession>
<dbReference type="Proteomes" id="UP000011717">
    <property type="component" value="Unassembled WGS sequence"/>
</dbReference>
<evidence type="ECO:0000256" key="1">
    <source>
        <dbReference type="SAM" id="MobiDB-lite"/>
    </source>
</evidence>
<sequence length="82" mass="8774">MVTDLGDLRRSRLAGGAALVQLVVFDVCHDRCLAEGAGRQKRGRGCSFAPQRHPGESRDPRHCSAPSDEAGPYWSGSRPSPG</sequence>
<dbReference type="AlphaFoldDB" id="M2TNV9"/>
<keyword evidence="3" id="KW-1185">Reference proteome</keyword>
<evidence type="ECO:0000313" key="2">
    <source>
        <dbReference type="EMBL" id="EMD83416.1"/>
    </source>
</evidence>
<name>M2TNV9_9SPHN</name>
<comment type="caution">
    <text evidence="2">The sequence shown here is derived from an EMBL/GenBank/DDBJ whole genome shotgun (WGS) entry which is preliminary data.</text>
</comment>
<evidence type="ECO:0000313" key="3">
    <source>
        <dbReference type="Proteomes" id="UP000011717"/>
    </source>
</evidence>
<feature type="region of interest" description="Disordered" evidence="1">
    <location>
        <begin position="37"/>
        <end position="82"/>
    </location>
</feature>
<gene>
    <name evidence="2" type="ORF">C725_1317</name>
</gene>
<dbReference type="EMBL" id="AMRV01000003">
    <property type="protein sequence ID" value="EMD83416.1"/>
    <property type="molecule type" value="Genomic_DNA"/>
</dbReference>